<keyword evidence="4" id="KW-1185">Reference proteome</keyword>
<reference evidence="4" key="1">
    <citation type="submission" date="2023-07" db="EMBL/GenBank/DDBJ databases">
        <authorList>
            <person name="Yue Y."/>
        </authorList>
    </citation>
    <scope>NUCLEOTIDE SEQUENCE [LARGE SCALE GENOMIC DNA]</scope>
    <source>
        <strain evidence="4">D23</strain>
    </source>
</reference>
<dbReference type="EMBL" id="JAIUJR010000001">
    <property type="protein sequence ID" value="MCA0131612.1"/>
    <property type="molecule type" value="Genomic_DNA"/>
</dbReference>
<dbReference type="InterPro" id="IPR033134">
    <property type="entry name" value="Asp/Glu_racemase_AS_2"/>
</dbReference>
<comment type="caution">
    <text evidence="3">The sequence shown here is derived from an EMBL/GenBank/DDBJ whole genome shotgun (WGS) entry which is preliminary data.</text>
</comment>
<accession>A0ABS7XNM3</accession>
<dbReference type="NCBIfam" id="TIGR00035">
    <property type="entry name" value="asp_race"/>
    <property type="match status" value="1"/>
</dbReference>
<name>A0ABS7XNM3_9FLAO</name>
<evidence type="ECO:0000313" key="3">
    <source>
        <dbReference type="EMBL" id="MCA0131612.1"/>
    </source>
</evidence>
<comment type="similarity">
    <text evidence="1">Belongs to the aspartate/glutamate racemases family.</text>
</comment>
<dbReference type="Gene3D" id="3.40.50.1860">
    <property type="match status" value="2"/>
</dbReference>
<dbReference type="PANTHER" id="PTHR21198:SF7">
    <property type="entry name" value="ASPARTATE-GLUTAMATE RACEMASE FAMILY"/>
    <property type="match status" value="1"/>
</dbReference>
<dbReference type="InterPro" id="IPR015942">
    <property type="entry name" value="Asp/Glu/hydantoin_racemase"/>
</dbReference>
<dbReference type="RefSeq" id="WP_224525856.1">
    <property type="nucleotide sequence ID" value="NZ_JAIUJR010000001.1"/>
</dbReference>
<evidence type="ECO:0000256" key="2">
    <source>
        <dbReference type="ARBA" id="ARBA00023235"/>
    </source>
</evidence>
<protein>
    <submittedName>
        <fullName evidence="3">Aspartate/glutamate racemase family protein</fullName>
    </submittedName>
</protein>
<dbReference type="Pfam" id="PF01177">
    <property type="entry name" value="Asp_Glu_race"/>
    <property type="match status" value="1"/>
</dbReference>
<dbReference type="InterPro" id="IPR004380">
    <property type="entry name" value="Asp_race"/>
</dbReference>
<dbReference type="PANTHER" id="PTHR21198">
    <property type="entry name" value="GLUTAMATE RACEMASE"/>
    <property type="match status" value="1"/>
</dbReference>
<evidence type="ECO:0000256" key="1">
    <source>
        <dbReference type="ARBA" id="ARBA00007847"/>
    </source>
</evidence>
<keyword evidence="2" id="KW-0413">Isomerase</keyword>
<proteinExistence type="inferred from homology"/>
<organism evidence="3 4">
    <name type="scientific">Winogradskyella alexanderae</name>
    <dbReference type="NCBI Taxonomy" id="2877123"/>
    <lineage>
        <taxon>Bacteria</taxon>
        <taxon>Pseudomonadati</taxon>
        <taxon>Bacteroidota</taxon>
        <taxon>Flavobacteriia</taxon>
        <taxon>Flavobacteriales</taxon>
        <taxon>Flavobacteriaceae</taxon>
        <taxon>Winogradskyella</taxon>
    </lineage>
</organism>
<dbReference type="Proteomes" id="UP001198901">
    <property type="component" value="Unassembled WGS sequence"/>
</dbReference>
<dbReference type="SUPFAM" id="SSF53681">
    <property type="entry name" value="Aspartate/glutamate racemase"/>
    <property type="match status" value="2"/>
</dbReference>
<evidence type="ECO:0000313" key="4">
    <source>
        <dbReference type="Proteomes" id="UP001198901"/>
    </source>
</evidence>
<dbReference type="PROSITE" id="PS00924">
    <property type="entry name" value="ASP_GLU_RACEMASE_2"/>
    <property type="match status" value="1"/>
</dbReference>
<sequence>MKKIGLIGGMSWESTAIYYELLNKIIKTKRGGFHSAHCILESLDFAEIEYYQKHNDWEKLNTEMAVAAENLENAGAELIILCTNTMHLCADHIKNNITIPFLHIAEATGSAIKKQEIDKVLLLGTKFTMERDFYKHILKEQFNIEVLIPSASDRDIIHNIIYGELVHGIITEKSRAAYQNIIEKSITKGAKGVVLGCTEIPLLIKQNDCSIPIFDTTTIHAQEAVEFAML</sequence>
<gene>
    <name evidence="3" type="ORF">LBU54_03380</name>
</gene>
<dbReference type="InterPro" id="IPR001920">
    <property type="entry name" value="Asp/Glu_race"/>
</dbReference>